<organism evidence="1">
    <name type="scientific">Sesamum angustifolium</name>
    <dbReference type="NCBI Taxonomy" id="2727405"/>
    <lineage>
        <taxon>Eukaryota</taxon>
        <taxon>Viridiplantae</taxon>
        <taxon>Streptophyta</taxon>
        <taxon>Embryophyta</taxon>
        <taxon>Tracheophyta</taxon>
        <taxon>Spermatophyta</taxon>
        <taxon>Magnoliopsida</taxon>
        <taxon>eudicotyledons</taxon>
        <taxon>Gunneridae</taxon>
        <taxon>Pentapetalae</taxon>
        <taxon>asterids</taxon>
        <taxon>lamiids</taxon>
        <taxon>Lamiales</taxon>
        <taxon>Pedaliaceae</taxon>
        <taxon>Sesamum</taxon>
    </lineage>
</organism>
<sequence length="56" mass="6221">MQSPRMVNEVQKLAGRIAALNHFISRSSGRGLLFFKVLKKLNDSPGRSSVKPHSKT</sequence>
<protein>
    <submittedName>
        <fullName evidence="1">Uncharacterized protein</fullName>
    </submittedName>
</protein>
<accession>A0AAW2KMC9</accession>
<gene>
    <name evidence="1" type="ORF">Sangu_3021600</name>
</gene>
<dbReference type="EMBL" id="JACGWK010000093">
    <property type="protein sequence ID" value="KAL0307572.1"/>
    <property type="molecule type" value="Genomic_DNA"/>
</dbReference>
<evidence type="ECO:0000313" key="1">
    <source>
        <dbReference type="EMBL" id="KAL0307572.1"/>
    </source>
</evidence>
<dbReference type="AlphaFoldDB" id="A0AAW2KMC9"/>
<reference evidence="1" key="2">
    <citation type="journal article" date="2024" name="Plant">
        <title>Genomic evolution and insights into agronomic trait innovations of Sesamum species.</title>
        <authorList>
            <person name="Miao H."/>
            <person name="Wang L."/>
            <person name="Qu L."/>
            <person name="Liu H."/>
            <person name="Sun Y."/>
            <person name="Le M."/>
            <person name="Wang Q."/>
            <person name="Wei S."/>
            <person name="Zheng Y."/>
            <person name="Lin W."/>
            <person name="Duan Y."/>
            <person name="Cao H."/>
            <person name="Xiong S."/>
            <person name="Wang X."/>
            <person name="Wei L."/>
            <person name="Li C."/>
            <person name="Ma Q."/>
            <person name="Ju M."/>
            <person name="Zhao R."/>
            <person name="Li G."/>
            <person name="Mu C."/>
            <person name="Tian Q."/>
            <person name="Mei H."/>
            <person name="Zhang T."/>
            <person name="Gao T."/>
            <person name="Zhang H."/>
        </authorList>
    </citation>
    <scope>NUCLEOTIDE SEQUENCE</scope>
    <source>
        <strain evidence="1">G01</strain>
    </source>
</reference>
<reference evidence="1" key="1">
    <citation type="submission" date="2020-06" db="EMBL/GenBank/DDBJ databases">
        <authorList>
            <person name="Li T."/>
            <person name="Hu X."/>
            <person name="Zhang T."/>
            <person name="Song X."/>
            <person name="Zhang H."/>
            <person name="Dai N."/>
            <person name="Sheng W."/>
            <person name="Hou X."/>
            <person name="Wei L."/>
        </authorList>
    </citation>
    <scope>NUCLEOTIDE SEQUENCE</scope>
    <source>
        <strain evidence="1">G01</strain>
        <tissue evidence="1">Leaf</tissue>
    </source>
</reference>
<name>A0AAW2KMC9_9LAMI</name>
<proteinExistence type="predicted"/>
<comment type="caution">
    <text evidence="1">The sequence shown here is derived from an EMBL/GenBank/DDBJ whole genome shotgun (WGS) entry which is preliminary data.</text>
</comment>